<proteinExistence type="predicted"/>
<dbReference type="Proteomes" id="UP000316304">
    <property type="component" value="Unassembled WGS sequence"/>
</dbReference>
<dbReference type="RefSeq" id="WP_197169487.1">
    <property type="nucleotide sequence ID" value="NZ_SJPT01000014.1"/>
</dbReference>
<comment type="caution">
    <text evidence="1">The sequence shown here is derived from an EMBL/GenBank/DDBJ whole genome shotgun (WGS) entry which is preliminary data.</text>
</comment>
<sequence length="314" mass="35415">MHESNDRGLNRRLFLQRTATTAAVAGVASPFAPSAACWGSTMPYENTLRDRLWMWGHDSGSLRPGYDIGGPKDVGPGEAIEYMGIPNLCMVRFTGTPLPPFDDYVKQLAHAKRLTWSIVDGAKNFTNEQKKDQALELVPKTPNLIGFDLDDFFVGNAAPQTEGGEANAHLSVDQLRGIRKEMDAQKRNLDLSLVLYTSQLNPAIKSHIDEVDSVYFWTWRASDLPKLEENFAIYRKIAPKKPTLLGIYMWNFGEKKTIPLELMKHQCRLALKWLRAGEVEGLIFHCTPLCGMDLEAVKWSRDWIARHADEVVRA</sequence>
<reference evidence="1 2" key="1">
    <citation type="submission" date="2019-02" db="EMBL/GenBank/DDBJ databases">
        <title>Deep-cultivation of Planctomycetes and their phenomic and genomic characterization uncovers novel biology.</title>
        <authorList>
            <person name="Wiegand S."/>
            <person name="Jogler M."/>
            <person name="Boedeker C."/>
            <person name="Pinto D."/>
            <person name="Vollmers J."/>
            <person name="Rivas-Marin E."/>
            <person name="Kohn T."/>
            <person name="Peeters S.H."/>
            <person name="Heuer A."/>
            <person name="Rast P."/>
            <person name="Oberbeckmann S."/>
            <person name="Bunk B."/>
            <person name="Jeske O."/>
            <person name="Meyerdierks A."/>
            <person name="Storesund J.E."/>
            <person name="Kallscheuer N."/>
            <person name="Luecker S."/>
            <person name="Lage O.M."/>
            <person name="Pohl T."/>
            <person name="Merkel B.J."/>
            <person name="Hornburger P."/>
            <person name="Mueller R.-W."/>
            <person name="Bruemmer F."/>
            <person name="Labrenz M."/>
            <person name="Spormann A.M."/>
            <person name="Op Den Camp H."/>
            <person name="Overmann J."/>
            <person name="Amann R."/>
            <person name="Jetten M.S.M."/>
            <person name="Mascher T."/>
            <person name="Medema M.H."/>
            <person name="Devos D.P."/>
            <person name="Kaster A.-K."/>
            <person name="Ovreas L."/>
            <person name="Rohde M."/>
            <person name="Galperin M.Y."/>
            <person name="Jogler C."/>
        </authorList>
    </citation>
    <scope>NUCLEOTIDE SEQUENCE [LARGE SCALE GENOMIC DNA]</scope>
    <source>
        <strain evidence="1 2">Pla52o</strain>
    </source>
</reference>
<protein>
    <submittedName>
        <fullName evidence="1">Uncharacterized protein</fullName>
    </submittedName>
</protein>
<evidence type="ECO:0000313" key="1">
    <source>
        <dbReference type="EMBL" id="TWU17181.1"/>
    </source>
</evidence>
<gene>
    <name evidence="1" type="ORF">Pla52o_53560</name>
</gene>
<keyword evidence="2" id="KW-1185">Reference proteome</keyword>
<evidence type="ECO:0000313" key="2">
    <source>
        <dbReference type="Proteomes" id="UP000316304"/>
    </source>
</evidence>
<accession>A0A5C6C0L7</accession>
<dbReference type="EMBL" id="SJPT01000014">
    <property type="protein sequence ID" value="TWU17181.1"/>
    <property type="molecule type" value="Genomic_DNA"/>
</dbReference>
<dbReference type="InterPro" id="IPR006311">
    <property type="entry name" value="TAT_signal"/>
</dbReference>
<dbReference type="AlphaFoldDB" id="A0A5C6C0L7"/>
<name>A0A5C6C0L7_9BACT</name>
<organism evidence="1 2">
    <name type="scientific">Novipirellula galeiformis</name>
    <dbReference type="NCBI Taxonomy" id="2528004"/>
    <lineage>
        <taxon>Bacteria</taxon>
        <taxon>Pseudomonadati</taxon>
        <taxon>Planctomycetota</taxon>
        <taxon>Planctomycetia</taxon>
        <taxon>Pirellulales</taxon>
        <taxon>Pirellulaceae</taxon>
        <taxon>Novipirellula</taxon>
    </lineage>
</organism>
<dbReference type="PROSITE" id="PS51318">
    <property type="entry name" value="TAT"/>
    <property type="match status" value="1"/>
</dbReference>